<dbReference type="Pfam" id="PF00686">
    <property type="entry name" value="CBM_20"/>
    <property type="match status" value="2"/>
</dbReference>
<dbReference type="EC" id="3.2.1.1" evidence="2"/>
<comment type="caution">
    <text evidence="7">The sequence shown here is derived from an EMBL/GenBank/DDBJ whole genome shotgun (WGS) entry which is preliminary data.</text>
</comment>
<dbReference type="InterPro" id="IPR013784">
    <property type="entry name" value="Carb-bd-like_fold"/>
</dbReference>
<protein>
    <recommendedName>
        <fullName evidence="2">alpha-amylase</fullName>
        <ecNumber evidence="2">3.2.1.1</ecNumber>
    </recommendedName>
    <alternativeName>
        <fullName evidence="3">1,4-alpha-D-glucan glucanohydrolase</fullName>
    </alternativeName>
</protein>
<accession>A0ABW2FQY8</accession>
<evidence type="ECO:0000259" key="6">
    <source>
        <dbReference type="PROSITE" id="PS51166"/>
    </source>
</evidence>
<feature type="domain" description="CBM20" evidence="6">
    <location>
        <begin position="139"/>
        <end position="242"/>
    </location>
</feature>
<feature type="domain" description="CBM20" evidence="6">
    <location>
        <begin position="36"/>
        <end position="139"/>
    </location>
</feature>
<dbReference type="InterPro" id="IPR013783">
    <property type="entry name" value="Ig-like_fold"/>
</dbReference>
<dbReference type="PANTHER" id="PTHR15048">
    <property type="entry name" value="STARCH-BINDING DOMAIN-CONTAINING PROTEIN 1"/>
    <property type="match status" value="1"/>
</dbReference>
<dbReference type="InterPro" id="IPR002044">
    <property type="entry name" value="CBM20"/>
</dbReference>
<name>A0ABW2FQY8_9ACTN</name>
<evidence type="ECO:0000256" key="4">
    <source>
        <dbReference type="SAM" id="MobiDB-lite"/>
    </source>
</evidence>
<dbReference type="Proteomes" id="UP001596435">
    <property type="component" value="Unassembled WGS sequence"/>
</dbReference>
<comment type="catalytic activity">
    <reaction evidence="1">
        <text>Endohydrolysis of (1-&gt;4)-alpha-D-glucosidic linkages in polysaccharides containing three or more (1-&gt;4)-alpha-linked D-glucose units.</text>
        <dbReference type="EC" id="3.2.1.1"/>
    </reaction>
</comment>
<feature type="signal peptide" evidence="5">
    <location>
        <begin position="1"/>
        <end position="34"/>
    </location>
</feature>
<evidence type="ECO:0000256" key="3">
    <source>
        <dbReference type="ARBA" id="ARBA00030238"/>
    </source>
</evidence>
<dbReference type="Gene3D" id="2.60.40.10">
    <property type="entry name" value="Immunoglobulins"/>
    <property type="match status" value="2"/>
</dbReference>
<reference evidence="8" key="1">
    <citation type="journal article" date="2019" name="Int. J. Syst. Evol. Microbiol.">
        <title>The Global Catalogue of Microorganisms (GCM) 10K type strain sequencing project: providing services to taxonomists for standard genome sequencing and annotation.</title>
        <authorList>
            <consortium name="The Broad Institute Genomics Platform"/>
            <consortium name="The Broad Institute Genome Sequencing Center for Infectious Disease"/>
            <person name="Wu L."/>
            <person name="Ma J."/>
        </authorList>
    </citation>
    <scope>NUCLEOTIDE SEQUENCE [LARGE SCALE GENOMIC DNA]</scope>
    <source>
        <strain evidence="8">CGMCC 1.12859</strain>
    </source>
</reference>
<dbReference type="PANTHER" id="PTHR15048:SF0">
    <property type="entry name" value="STARCH-BINDING DOMAIN-CONTAINING PROTEIN 1"/>
    <property type="match status" value="1"/>
</dbReference>
<evidence type="ECO:0000256" key="2">
    <source>
        <dbReference type="ARBA" id="ARBA00012595"/>
    </source>
</evidence>
<dbReference type="EMBL" id="JBHTAJ010000004">
    <property type="protein sequence ID" value="MFC7178527.1"/>
    <property type="molecule type" value="Genomic_DNA"/>
</dbReference>
<keyword evidence="5" id="KW-0732">Signal</keyword>
<proteinExistence type="predicted"/>
<keyword evidence="8" id="KW-1185">Reference proteome</keyword>
<dbReference type="SUPFAM" id="SSF49452">
    <property type="entry name" value="Starch-binding domain-like"/>
    <property type="match status" value="2"/>
</dbReference>
<feature type="chain" id="PRO_5045850484" description="alpha-amylase" evidence="5">
    <location>
        <begin position="35"/>
        <end position="242"/>
    </location>
</feature>
<gene>
    <name evidence="7" type="ORF">ACFQMG_02995</name>
</gene>
<evidence type="ECO:0000313" key="7">
    <source>
        <dbReference type="EMBL" id="MFC7178527.1"/>
    </source>
</evidence>
<organism evidence="7 8">
    <name type="scientific">Kitasatospora paranensis</name>
    <dbReference type="NCBI Taxonomy" id="258053"/>
    <lineage>
        <taxon>Bacteria</taxon>
        <taxon>Bacillati</taxon>
        <taxon>Actinomycetota</taxon>
        <taxon>Actinomycetes</taxon>
        <taxon>Kitasatosporales</taxon>
        <taxon>Streptomycetaceae</taxon>
        <taxon>Kitasatospora</taxon>
    </lineage>
</organism>
<evidence type="ECO:0000313" key="8">
    <source>
        <dbReference type="Proteomes" id="UP001596435"/>
    </source>
</evidence>
<dbReference type="SMART" id="SM01065">
    <property type="entry name" value="CBM_2"/>
    <property type="match status" value="2"/>
</dbReference>
<dbReference type="RefSeq" id="WP_345707940.1">
    <property type="nucleotide sequence ID" value="NZ_BAABKV010000001.1"/>
</dbReference>
<feature type="region of interest" description="Disordered" evidence="4">
    <location>
        <begin position="216"/>
        <end position="242"/>
    </location>
</feature>
<dbReference type="PROSITE" id="PS51166">
    <property type="entry name" value="CBM20"/>
    <property type="match status" value="2"/>
</dbReference>
<sequence>MHVTVGRPRPRPVLSLLLALLVTALLVPAGTAAAAGAAPSSVSVPVRVTAATDPGDTVLLSGSVAELGAWDPAEAVPLTTDGGGSSLWSATVPLPAGSQVQYTYLRRTGAGELVREDVPVRSVFVSANGHLALDDQWNVADGNPVTTVFNAEATTWYGQQLLVSGSLPELGAWDPAKAVPLSTSAFVYPQWTGFATLPPDTALRYKYLTRDPDGTVTWESGPDRSTTTPPSGGTLIVHDTWR</sequence>
<evidence type="ECO:0000256" key="5">
    <source>
        <dbReference type="SAM" id="SignalP"/>
    </source>
</evidence>
<evidence type="ECO:0000256" key="1">
    <source>
        <dbReference type="ARBA" id="ARBA00000548"/>
    </source>
</evidence>